<dbReference type="AlphaFoldDB" id="A0A5B8U798"/>
<organism evidence="1 2">
    <name type="scientific">Baekduia soli</name>
    <dbReference type="NCBI Taxonomy" id="496014"/>
    <lineage>
        <taxon>Bacteria</taxon>
        <taxon>Bacillati</taxon>
        <taxon>Actinomycetota</taxon>
        <taxon>Thermoleophilia</taxon>
        <taxon>Solirubrobacterales</taxon>
        <taxon>Baekduiaceae</taxon>
        <taxon>Baekduia</taxon>
    </lineage>
</organism>
<sequence length="102" mass="11167">MTIRDGCAFCDGCPFHPVFVSVSDTSFARWERIPMQQGADAHLCPECGAKAARGWLAHDVVVECDGCGRNSVEHPEIERWFAVVQHDVAAPLNLCADCHAAR</sequence>
<proteinExistence type="predicted"/>
<protein>
    <submittedName>
        <fullName evidence="1">Uncharacterized protein</fullName>
    </submittedName>
</protein>
<dbReference type="Proteomes" id="UP000321805">
    <property type="component" value="Chromosome"/>
</dbReference>
<dbReference type="RefSeq" id="WP_146920774.1">
    <property type="nucleotide sequence ID" value="NZ_CP042430.1"/>
</dbReference>
<evidence type="ECO:0000313" key="1">
    <source>
        <dbReference type="EMBL" id="QEC48817.1"/>
    </source>
</evidence>
<gene>
    <name evidence="1" type="ORF">FSW04_15360</name>
</gene>
<name>A0A5B8U798_9ACTN</name>
<accession>A0A5B8U798</accession>
<evidence type="ECO:0000313" key="2">
    <source>
        <dbReference type="Proteomes" id="UP000321805"/>
    </source>
</evidence>
<keyword evidence="2" id="KW-1185">Reference proteome</keyword>
<reference evidence="1 2" key="1">
    <citation type="journal article" date="2018" name="J. Microbiol.">
        <title>Baekduia soli gen. nov., sp. nov., a novel bacterium isolated from the soil of Baekdu Mountain and proposal of a novel family name, Baekduiaceae fam. nov.</title>
        <authorList>
            <person name="An D.S."/>
            <person name="Siddiqi M.Z."/>
            <person name="Kim K.H."/>
            <person name="Yu H.S."/>
            <person name="Im W.T."/>
        </authorList>
    </citation>
    <scope>NUCLEOTIDE SEQUENCE [LARGE SCALE GENOMIC DNA]</scope>
    <source>
        <strain evidence="1 2">BR7-21</strain>
    </source>
</reference>
<dbReference type="EMBL" id="CP042430">
    <property type="protein sequence ID" value="QEC48817.1"/>
    <property type="molecule type" value="Genomic_DNA"/>
</dbReference>
<dbReference type="KEGG" id="bsol:FSW04_15360"/>